<keyword evidence="10" id="KW-1185">Reference proteome</keyword>
<keyword evidence="4 7" id="KW-0472">Membrane</keyword>
<dbReference type="GO" id="GO:0016020">
    <property type="term" value="C:membrane"/>
    <property type="evidence" value="ECO:0007669"/>
    <property type="project" value="UniProtKB-SubCell"/>
</dbReference>
<comment type="subcellular location">
    <subcellularLocation>
        <location evidence="1">Membrane</location>
        <topology evidence="1">Multi-pass membrane protein</topology>
    </subcellularLocation>
</comment>
<evidence type="ECO:0000256" key="6">
    <source>
        <dbReference type="SAM" id="MobiDB-lite"/>
    </source>
</evidence>
<feature type="domain" description="Rhodopsin" evidence="8">
    <location>
        <begin position="26"/>
        <end position="252"/>
    </location>
</feature>
<reference evidence="9 10" key="1">
    <citation type="journal article" date="2014" name="BMC Genomics">
        <title>Comparative genome sequencing reveals chemotype-specific gene clusters in the toxigenic black mold Stachybotrys.</title>
        <authorList>
            <person name="Semeiks J."/>
            <person name="Borek D."/>
            <person name="Otwinowski Z."/>
            <person name="Grishin N.V."/>
        </authorList>
    </citation>
    <scope>NUCLEOTIDE SEQUENCE [LARGE SCALE GENOMIC DNA]</scope>
    <source>
        <strain evidence="10">CBS 109288 / IBT 7711</strain>
    </source>
</reference>
<dbReference type="AlphaFoldDB" id="A0A084AQX9"/>
<comment type="similarity">
    <text evidence="5">Belongs to the SAT4 family.</text>
</comment>
<dbReference type="PANTHER" id="PTHR33048">
    <property type="entry name" value="PTH11-LIKE INTEGRAL MEMBRANE PROTEIN (AFU_ORTHOLOGUE AFUA_5G11245)"/>
    <property type="match status" value="1"/>
</dbReference>
<protein>
    <recommendedName>
        <fullName evidence="8">Rhodopsin domain-containing protein</fullName>
    </recommendedName>
</protein>
<evidence type="ECO:0000313" key="10">
    <source>
        <dbReference type="Proteomes" id="UP000028045"/>
    </source>
</evidence>
<evidence type="ECO:0000256" key="5">
    <source>
        <dbReference type="ARBA" id="ARBA00038359"/>
    </source>
</evidence>
<feature type="region of interest" description="Disordered" evidence="6">
    <location>
        <begin position="575"/>
        <end position="618"/>
    </location>
</feature>
<evidence type="ECO:0000259" key="8">
    <source>
        <dbReference type="Pfam" id="PF20684"/>
    </source>
</evidence>
<feature type="transmembrane region" description="Helical" evidence="7">
    <location>
        <begin position="190"/>
        <end position="212"/>
    </location>
</feature>
<keyword evidence="3 7" id="KW-1133">Transmembrane helix</keyword>
<evidence type="ECO:0000256" key="7">
    <source>
        <dbReference type="SAM" id="Phobius"/>
    </source>
</evidence>
<dbReference type="InterPro" id="IPR049326">
    <property type="entry name" value="Rhodopsin_dom_fungi"/>
</dbReference>
<dbReference type="OrthoDB" id="4837923at2759"/>
<feature type="transmembrane region" description="Helical" evidence="7">
    <location>
        <begin position="12"/>
        <end position="32"/>
    </location>
</feature>
<feature type="compositionally biased region" description="Basic and acidic residues" evidence="6">
    <location>
        <begin position="1136"/>
        <end position="1154"/>
    </location>
</feature>
<accession>A0A084AQX9</accession>
<feature type="region of interest" description="Disordered" evidence="6">
    <location>
        <begin position="1131"/>
        <end position="1168"/>
    </location>
</feature>
<feature type="compositionally biased region" description="Polar residues" evidence="6">
    <location>
        <begin position="476"/>
        <end position="486"/>
    </location>
</feature>
<feature type="region of interest" description="Disordered" evidence="6">
    <location>
        <begin position="266"/>
        <end position="286"/>
    </location>
</feature>
<sequence>MSSERDRSGDVLAVSVMTLSVATLAVSTRIGVKVHLRKLTTDDSSRLTLGRLYADISLPSATTTFRCLVASHIAHCWGIALAKASFAILYIQILPKYWLTIANKILVAFVICQAIEETMTVIFRCRPISAGFDIARIPNSNSSLLQTDQCLELTVIWWTTFAFNMCTDLFLFVQPTPSLWKLKLPVVKRIGLIVMLSLGILVCIISIVRMVYVSRIQHNMMHELVDPIICSTVELGALVTCACIPCLRQLVKMSPWLSRALGLSGKRQGRSSHRQPGMPMNHHIPAHSRFSRGFGMPKSLRISRVYFGNSSKVTTGTALSESSGSDDMVPPLLQQQGAIVVTTEWSHNVEHRAAQSFPPSPRSDVDGQYDDDDGRRRTNLGHRATTASLAFILASLTLRILTPTEAIYHVAFVPHLCHSLRRLAMDRAGHQHLRCPSQIPGLFTATGQPEFLYHPNCVNRTKSSSIEKGVLPLSGEGTSDEGQTPGSHPPDGTINGSLAEPDTAAGVQNSRSPLGRTLQQGQGGNQLKVQDDELERVLTATSRKQAAGHVQTLEFLAQCNNPLVLTLPPPRVASSLSMATTDDGSKAATAGSDMSHHEDMDSILSTSEDRASEPADASLDSSVYRQKCRNCQCSRDNKQGGCTDPLRTPLATVEASRDAHLWAAANSDQSFVETLTPCDPAEVLEQGFFDRKPRVVSPAQRHAQQHHQTFETVTPDTNITYELVGRMHERLIPRRVLREHLHILGNLKIQLNPSNTFYLISGADIEDMVNDIITSLRGPNTHSAIVPNPIQIRKNSNTSTSLCVDGFSNAIIPCSAMGAEPATTISTPKTSFASISPSDMQVHTKIRGGTMATTTTVVSRRSVAEITWVENNSLSQPSNDAQTLQSPPYDDEACLTGFSVHHYTTADNFESLIANISRAQETIAVPYYNTGLTSFPALRSRHCTKEWLSPPTRCEGILLPPPGLDMYRDGVDAHYGAESWPPEFLLDEPVKQRQYSQTLFSGNRLFNDRSYAGHQYSASYASPRQEKRLGSSLGAAARRRRSLQAPEIDKNMVQDQGLTVPSFLAKIRGRSRRLHHHTSPSHSEDSKVPYNSPNGNPRLPTTPRSRDSLVRERTPKLPRIDRAGIYEAMTGSKLVVPRDRHDTCSEDNKPHVCADDGDSFLASSVSTP</sequence>
<evidence type="ECO:0000256" key="4">
    <source>
        <dbReference type="ARBA" id="ARBA00023136"/>
    </source>
</evidence>
<feature type="compositionally biased region" description="Basic and acidic residues" evidence="6">
    <location>
        <begin position="1104"/>
        <end position="1115"/>
    </location>
</feature>
<keyword evidence="2 7" id="KW-0812">Transmembrane</keyword>
<feature type="region of interest" description="Disordered" evidence="6">
    <location>
        <begin position="1070"/>
        <end position="1115"/>
    </location>
</feature>
<evidence type="ECO:0000256" key="1">
    <source>
        <dbReference type="ARBA" id="ARBA00004141"/>
    </source>
</evidence>
<dbReference type="EMBL" id="KL648605">
    <property type="protein sequence ID" value="KEY67708.1"/>
    <property type="molecule type" value="Genomic_DNA"/>
</dbReference>
<feature type="region of interest" description="Disordered" evidence="6">
    <location>
        <begin position="1017"/>
        <end position="1054"/>
    </location>
</feature>
<gene>
    <name evidence="9" type="ORF">S7711_03960</name>
</gene>
<dbReference type="HOGENOM" id="CLU_274419_0_0_1"/>
<evidence type="ECO:0000256" key="2">
    <source>
        <dbReference type="ARBA" id="ARBA00022692"/>
    </source>
</evidence>
<evidence type="ECO:0000256" key="3">
    <source>
        <dbReference type="ARBA" id="ARBA00022989"/>
    </source>
</evidence>
<dbReference type="Proteomes" id="UP000028045">
    <property type="component" value="Unassembled WGS sequence"/>
</dbReference>
<feature type="compositionally biased region" description="Polar residues" evidence="6">
    <location>
        <begin position="506"/>
        <end position="528"/>
    </location>
</feature>
<feature type="compositionally biased region" description="Basic residues" evidence="6">
    <location>
        <begin position="1070"/>
        <end position="1079"/>
    </location>
</feature>
<dbReference type="Pfam" id="PF20684">
    <property type="entry name" value="Fung_rhodopsin"/>
    <property type="match status" value="1"/>
</dbReference>
<dbReference type="PANTHER" id="PTHR33048:SF47">
    <property type="entry name" value="INTEGRAL MEMBRANE PROTEIN-RELATED"/>
    <property type="match status" value="1"/>
</dbReference>
<proteinExistence type="inferred from homology"/>
<organism evidence="9 10">
    <name type="scientific">Stachybotrys chartarum (strain CBS 109288 / IBT 7711)</name>
    <name type="common">Toxic black mold</name>
    <name type="synonym">Stilbospora chartarum</name>
    <dbReference type="NCBI Taxonomy" id="1280523"/>
    <lineage>
        <taxon>Eukaryota</taxon>
        <taxon>Fungi</taxon>
        <taxon>Dikarya</taxon>
        <taxon>Ascomycota</taxon>
        <taxon>Pezizomycotina</taxon>
        <taxon>Sordariomycetes</taxon>
        <taxon>Hypocreomycetidae</taxon>
        <taxon>Hypocreales</taxon>
        <taxon>Stachybotryaceae</taxon>
        <taxon>Stachybotrys</taxon>
    </lineage>
</organism>
<name>A0A084AQX9_STACB</name>
<feature type="region of interest" description="Disordered" evidence="6">
    <location>
        <begin position="350"/>
        <end position="379"/>
    </location>
</feature>
<dbReference type="InterPro" id="IPR052337">
    <property type="entry name" value="SAT4-like"/>
</dbReference>
<evidence type="ECO:0000313" key="9">
    <source>
        <dbReference type="EMBL" id="KEY67708.1"/>
    </source>
</evidence>
<feature type="region of interest" description="Disordered" evidence="6">
    <location>
        <begin position="469"/>
        <end position="529"/>
    </location>
</feature>